<dbReference type="Proteomes" id="UP000887566">
    <property type="component" value="Unplaced"/>
</dbReference>
<dbReference type="PROSITE" id="PS51417">
    <property type="entry name" value="ARF"/>
    <property type="match status" value="1"/>
</dbReference>
<comment type="similarity">
    <text evidence="2">Belongs to the small GTPase superfamily. Arf family.</text>
</comment>
<feature type="binding site" evidence="16">
    <location>
        <position position="34"/>
    </location>
    <ligand>
        <name>Mg(2+)</name>
        <dbReference type="ChEBI" id="CHEBI:18420"/>
    </ligand>
</feature>
<dbReference type="Gene3D" id="3.40.50.300">
    <property type="entry name" value="P-loop containing nucleotide triphosphate hydrolases"/>
    <property type="match status" value="1"/>
</dbReference>
<dbReference type="PANTHER" id="PTHR11711">
    <property type="entry name" value="ADP RIBOSYLATION FACTOR-RELATED"/>
    <property type="match status" value="1"/>
</dbReference>
<evidence type="ECO:0000256" key="16">
    <source>
        <dbReference type="PIRSR" id="PIRSR606689-2"/>
    </source>
</evidence>
<dbReference type="AlphaFoldDB" id="A0A914W8B8"/>
<evidence type="ECO:0000256" key="11">
    <source>
        <dbReference type="ARBA" id="ARBA00023288"/>
    </source>
</evidence>
<dbReference type="GO" id="GO:0016192">
    <property type="term" value="P:vesicle-mediated transport"/>
    <property type="evidence" value="ECO:0007669"/>
    <property type="project" value="UniProtKB-KW"/>
</dbReference>
<evidence type="ECO:0000256" key="10">
    <source>
        <dbReference type="ARBA" id="ARBA00023134"/>
    </source>
</evidence>
<evidence type="ECO:0000256" key="6">
    <source>
        <dbReference type="ARBA" id="ARBA00022741"/>
    </source>
</evidence>
<feature type="binding site" evidence="15">
    <location>
        <begin position="27"/>
        <end position="34"/>
    </location>
    <ligand>
        <name>GTP</name>
        <dbReference type="ChEBI" id="CHEBI:37565"/>
    </ligand>
</feature>
<proteinExistence type="inferred from homology"/>
<comment type="catalytic activity">
    <reaction evidence="12">
        <text>GTP + H2O = GDP + phosphate + H(+)</text>
        <dbReference type="Rhea" id="RHEA:19669"/>
        <dbReference type="ChEBI" id="CHEBI:15377"/>
        <dbReference type="ChEBI" id="CHEBI:15378"/>
        <dbReference type="ChEBI" id="CHEBI:37565"/>
        <dbReference type="ChEBI" id="CHEBI:43474"/>
        <dbReference type="ChEBI" id="CHEBI:58189"/>
        <dbReference type="EC" id="3.6.5.2"/>
    </reaction>
</comment>
<keyword evidence="11" id="KW-0449">Lipoprotein</keyword>
<evidence type="ECO:0000256" key="5">
    <source>
        <dbReference type="ARBA" id="ARBA00022707"/>
    </source>
</evidence>
<keyword evidence="16" id="KW-0460">Magnesium</keyword>
<dbReference type="SMART" id="SM00178">
    <property type="entry name" value="SAR"/>
    <property type="match status" value="1"/>
</dbReference>
<evidence type="ECO:0000256" key="7">
    <source>
        <dbReference type="ARBA" id="ARBA00022892"/>
    </source>
</evidence>
<dbReference type="FunFam" id="3.40.50.300:FF:003500">
    <property type="entry name" value="ADP-ribosylation factor 1"/>
    <property type="match status" value="1"/>
</dbReference>
<dbReference type="Pfam" id="PF00025">
    <property type="entry name" value="Arf"/>
    <property type="match status" value="1"/>
</dbReference>
<dbReference type="GO" id="GO:0046872">
    <property type="term" value="F:metal ion binding"/>
    <property type="evidence" value="ECO:0007669"/>
    <property type="project" value="UniProtKB-KW"/>
</dbReference>
<dbReference type="WBParaSite" id="PSAMB.scaffold3302size18858.g21008.t1">
    <property type="protein sequence ID" value="PSAMB.scaffold3302size18858.g21008.t1"/>
    <property type="gene ID" value="PSAMB.scaffold3302size18858.g21008"/>
</dbReference>
<dbReference type="GO" id="GO:0003925">
    <property type="term" value="F:G protein activity"/>
    <property type="evidence" value="ECO:0007669"/>
    <property type="project" value="UniProtKB-EC"/>
</dbReference>
<dbReference type="GO" id="GO:0015031">
    <property type="term" value="P:protein transport"/>
    <property type="evidence" value="ECO:0007669"/>
    <property type="project" value="UniProtKB-KW"/>
</dbReference>
<comment type="function">
    <text evidence="13">Small GTPase involved in protein trafficking between different compartments. Modulates vesicle budding and uncoating within the Golgi complex. In its GTP-bound form, triggers the recruitment of coatomer proteins to the Golgi membrane. The hydrolysis of ARF1-bound GTP, which is mediated by ARFGAPs proteins, is required for dissociation of coat proteins from Golgi membranes and vesicles. Involved in endoplasmic reticulum dynamics during embryogenesis. Also required for adult germline function. Plays a role in cell shedding during embryogenesis probably by promoting the endocytosis of cell adhesion molecules. During neurogenesis, involved in cell autonomous Q.p neuroblast asymmetric divisions that generate one precursor cell and one apoptotic cell, probably by controlling endocytosis. Plays a role in maintaining mitochondrial morphology.</text>
</comment>
<evidence type="ECO:0000256" key="9">
    <source>
        <dbReference type="ARBA" id="ARBA00023034"/>
    </source>
</evidence>
<keyword evidence="16" id="KW-0479">Metal-binding</keyword>
<dbReference type="CDD" id="cd00878">
    <property type="entry name" value="Arf_Arl"/>
    <property type="match status" value="1"/>
</dbReference>
<keyword evidence="7" id="KW-0931">ER-Golgi transport</keyword>
<protein>
    <recommendedName>
        <fullName evidence="14">ADP-ribosylation factor 1-like 2</fullName>
        <ecNumber evidence="3">3.6.5.2</ecNumber>
    </recommendedName>
</protein>
<keyword evidence="10 15" id="KW-0342">GTP-binding</keyword>
<keyword evidence="5" id="KW-0519">Myristate</keyword>
<sequence>MGSLTSKTISWMWNYFEDSPTVILVLGLKNAGKSTMFSKLKFSIHRDTCDNIPELGFHVERISVCEGVDFIMWDTCALFGFRDLWRRYFSGCAGLIFVVDCCDRQRLGEARNQFFQLLLDEEMAGKPVMILANKKDQPDALSIADIAAFFQLDSFEDRHLHIQATCALSGEGVIDGMLEMARLVKNFEISRVDKR</sequence>
<dbReference type="GO" id="GO:0005525">
    <property type="term" value="F:GTP binding"/>
    <property type="evidence" value="ECO:0007669"/>
    <property type="project" value="UniProtKB-KW"/>
</dbReference>
<keyword evidence="4" id="KW-0813">Transport</keyword>
<dbReference type="GO" id="GO:0000139">
    <property type="term" value="C:Golgi membrane"/>
    <property type="evidence" value="ECO:0007669"/>
    <property type="project" value="UniProtKB-SubCell"/>
</dbReference>
<evidence type="ECO:0000256" key="2">
    <source>
        <dbReference type="ARBA" id="ARBA00010290"/>
    </source>
</evidence>
<feature type="binding site" evidence="15">
    <location>
        <begin position="133"/>
        <end position="136"/>
    </location>
    <ligand>
        <name>GTP</name>
        <dbReference type="ChEBI" id="CHEBI:37565"/>
    </ligand>
</feature>
<evidence type="ECO:0000256" key="3">
    <source>
        <dbReference type="ARBA" id="ARBA00011984"/>
    </source>
</evidence>
<evidence type="ECO:0000256" key="14">
    <source>
        <dbReference type="ARBA" id="ARBA00072176"/>
    </source>
</evidence>
<dbReference type="SMART" id="SM00177">
    <property type="entry name" value="ARF"/>
    <property type="match status" value="1"/>
</dbReference>
<keyword evidence="9" id="KW-0333">Golgi apparatus</keyword>
<dbReference type="SUPFAM" id="SSF52540">
    <property type="entry name" value="P-loop containing nucleoside triphosphate hydrolases"/>
    <property type="match status" value="1"/>
</dbReference>
<dbReference type="InterPro" id="IPR027417">
    <property type="entry name" value="P-loop_NTPase"/>
</dbReference>
<evidence type="ECO:0000256" key="12">
    <source>
        <dbReference type="ARBA" id="ARBA00048098"/>
    </source>
</evidence>
<keyword evidence="17" id="KW-1185">Reference proteome</keyword>
<name>A0A914W8B8_9BILA</name>
<keyword evidence="6 15" id="KW-0547">Nucleotide-binding</keyword>
<accession>A0A914W8B8</accession>
<dbReference type="InterPro" id="IPR024156">
    <property type="entry name" value="Small_GTPase_ARF"/>
</dbReference>
<evidence type="ECO:0000256" key="13">
    <source>
        <dbReference type="ARBA" id="ARBA00054500"/>
    </source>
</evidence>
<keyword evidence="8" id="KW-0653">Protein transport</keyword>
<evidence type="ECO:0000256" key="15">
    <source>
        <dbReference type="PIRSR" id="PIRSR606689-1"/>
    </source>
</evidence>
<evidence type="ECO:0000256" key="1">
    <source>
        <dbReference type="ARBA" id="ARBA00004444"/>
    </source>
</evidence>
<organism evidence="17 18">
    <name type="scientific">Plectus sambesii</name>
    <dbReference type="NCBI Taxonomy" id="2011161"/>
    <lineage>
        <taxon>Eukaryota</taxon>
        <taxon>Metazoa</taxon>
        <taxon>Ecdysozoa</taxon>
        <taxon>Nematoda</taxon>
        <taxon>Chromadorea</taxon>
        <taxon>Plectida</taxon>
        <taxon>Plectina</taxon>
        <taxon>Plectoidea</taxon>
        <taxon>Plectidae</taxon>
        <taxon>Plectus</taxon>
    </lineage>
</organism>
<dbReference type="InterPro" id="IPR006689">
    <property type="entry name" value="Small_GTPase_ARF/SAR"/>
</dbReference>
<evidence type="ECO:0000313" key="17">
    <source>
        <dbReference type="Proteomes" id="UP000887566"/>
    </source>
</evidence>
<reference evidence="18" key="1">
    <citation type="submission" date="2022-11" db="UniProtKB">
        <authorList>
            <consortium name="WormBaseParasite"/>
        </authorList>
    </citation>
    <scope>IDENTIFICATION</scope>
</reference>
<evidence type="ECO:0000256" key="8">
    <source>
        <dbReference type="ARBA" id="ARBA00022927"/>
    </source>
</evidence>
<dbReference type="EC" id="3.6.5.2" evidence="3"/>
<evidence type="ECO:0000256" key="4">
    <source>
        <dbReference type="ARBA" id="ARBA00022448"/>
    </source>
</evidence>
<evidence type="ECO:0000313" key="18">
    <source>
        <dbReference type="WBParaSite" id="PSAMB.scaffold3302size18858.g21008.t1"/>
    </source>
</evidence>
<comment type="subcellular location">
    <subcellularLocation>
        <location evidence="1">Golgi apparatus membrane</location>
        <topology evidence="1">Lipid-anchor</topology>
        <orientation evidence="1">Cytoplasmic side</orientation>
    </subcellularLocation>
</comment>